<organism evidence="1 2">
    <name type="scientific">Rhizophagus irregularis</name>
    <dbReference type="NCBI Taxonomy" id="588596"/>
    <lineage>
        <taxon>Eukaryota</taxon>
        <taxon>Fungi</taxon>
        <taxon>Fungi incertae sedis</taxon>
        <taxon>Mucoromycota</taxon>
        <taxon>Glomeromycotina</taxon>
        <taxon>Glomeromycetes</taxon>
        <taxon>Glomerales</taxon>
        <taxon>Glomeraceae</taxon>
        <taxon>Rhizophagus</taxon>
    </lineage>
</organism>
<dbReference type="EMBL" id="CAGKOT010000033">
    <property type="protein sequence ID" value="CAB5374392.1"/>
    <property type="molecule type" value="Genomic_DNA"/>
</dbReference>
<sequence length="67" mass="7878">MIETHASFIIIILPVTSSGSKKYIERATHLILRCNIFAIRSLTNKKRNTCRVTRVKVNYQRDYHMKV</sequence>
<evidence type="ECO:0000313" key="1">
    <source>
        <dbReference type="EMBL" id="CAB5374392.1"/>
    </source>
</evidence>
<reference evidence="1" key="1">
    <citation type="submission" date="2020-05" db="EMBL/GenBank/DDBJ databases">
        <authorList>
            <person name="Rincon C."/>
            <person name="Sanders R I."/>
            <person name="Robbins C."/>
            <person name="Chaturvedi A."/>
        </authorList>
    </citation>
    <scope>NUCLEOTIDE SEQUENCE</scope>
    <source>
        <strain evidence="1">CHB12</strain>
    </source>
</reference>
<gene>
    <name evidence="1" type="ORF">CHRIB12_LOCUS14389</name>
</gene>
<proteinExistence type="predicted"/>
<dbReference type="Proteomes" id="UP000684084">
    <property type="component" value="Unassembled WGS sequence"/>
</dbReference>
<dbReference type="AlphaFoldDB" id="A0A915ZEY7"/>
<protein>
    <submittedName>
        <fullName evidence="1">Uncharacterized protein</fullName>
    </submittedName>
</protein>
<comment type="caution">
    <text evidence="1">The sequence shown here is derived from an EMBL/GenBank/DDBJ whole genome shotgun (WGS) entry which is preliminary data.</text>
</comment>
<accession>A0A915ZEY7</accession>
<name>A0A915ZEY7_9GLOM</name>
<evidence type="ECO:0000313" key="2">
    <source>
        <dbReference type="Proteomes" id="UP000684084"/>
    </source>
</evidence>